<sequence length="105" mass="12202">MGSSNQDVNKGAQRSDDQVWVLVHTMTITDVDYQVQAQFIHTLSGNIYNLERIRLLARRVRMSIYPGAVRSNLKKRISLQLNAPKWKKVIKKNTATIKHHLRTYQ</sequence>
<dbReference type="EMBL" id="JARQZJ010000035">
    <property type="protein sequence ID" value="KAK9876145.1"/>
    <property type="molecule type" value="Genomic_DNA"/>
</dbReference>
<proteinExistence type="predicted"/>
<dbReference type="Proteomes" id="UP001431783">
    <property type="component" value="Unassembled WGS sequence"/>
</dbReference>
<organism evidence="1 2">
    <name type="scientific">Henosepilachna vigintioctopunctata</name>
    <dbReference type="NCBI Taxonomy" id="420089"/>
    <lineage>
        <taxon>Eukaryota</taxon>
        <taxon>Metazoa</taxon>
        <taxon>Ecdysozoa</taxon>
        <taxon>Arthropoda</taxon>
        <taxon>Hexapoda</taxon>
        <taxon>Insecta</taxon>
        <taxon>Pterygota</taxon>
        <taxon>Neoptera</taxon>
        <taxon>Endopterygota</taxon>
        <taxon>Coleoptera</taxon>
        <taxon>Polyphaga</taxon>
        <taxon>Cucujiformia</taxon>
        <taxon>Coccinelloidea</taxon>
        <taxon>Coccinellidae</taxon>
        <taxon>Epilachninae</taxon>
        <taxon>Epilachnini</taxon>
        <taxon>Henosepilachna</taxon>
    </lineage>
</organism>
<comment type="caution">
    <text evidence="1">The sequence shown here is derived from an EMBL/GenBank/DDBJ whole genome shotgun (WGS) entry which is preliminary data.</text>
</comment>
<evidence type="ECO:0000313" key="1">
    <source>
        <dbReference type="EMBL" id="KAK9876145.1"/>
    </source>
</evidence>
<accession>A0AAW1U0V0</accession>
<reference evidence="1 2" key="1">
    <citation type="submission" date="2023-03" db="EMBL/GenBank/DDBJ databases">
        <title>Genome insight into feeding habits of ladybird beetles.</title>
        <authorList>
            <person name="Li H.-S."/>
            <person name="Huang Y.-H."/>
            <person name="Pang H."/>
        </authorList>
    </citation>
    <scope>NUCLEOTIDE SEQUENCE [LARGE SCALE GENOMIC DNA]</scope>
    <source>
        <strain evidence="1">SYSU_2023b</strain>
        <tissue evidence="1">Whole body</tissue>
    </source>
</reference>
<protein>
    <submittedName>
        <fullName evidence="1">Uncharacterized protein</fullName>
    </submittedName>
</protein>
<keyword evidence="2" id="KW-1185">Reference proteome</keyword>
<gene>
    <name evidence="1" type="ORF">WA026_011262</name>
</gene>
<dbReference type="AlphaFoldDB" id="A0AAW1U0V0"/>
<name>A0AAW1U0V0_9CUCU</name>
<feature type="non-terminal residue" evidence="1">
    <location>
        <position position="105"/>
    </location>
</feature>
<evidence type="ECO:0000313" key="2">
    <source>
        <dbReference type="Proteomes" id="UP001431783"/>
    </source>
</evidence>